<feature type="region of interest" description="Disordered" evidence="1">
    <location>
        <begin position="1"/>
        <end position="95"/>
    </location>
</feature>
<dbReference type="EMBL" id="LXTC01000005">
    <property type="protein sequence ID" value="OBA19831.1"/>
    <property type="molecule type" value="Genomic_DNA"/>
</dbReference>
<evidence type="ECO:0000313" key="3">
    <source>
        <dbReference type="Proteomes" id="UP000092555"/>
    </source>
</evidence>
<gene>
    <name evidence="2" type="ORF">METBIDRAFT_44642</name>
</gene>
<dbReference type="Proteomes" id="UP000092555">
    <property type="component" value="Unassembled WGS sequence"/>
</dbReference>
<protein>
    <submittedName>
        <fullName evidence="2">Uncharacterized protein</fullName>
    </submittedName>
</protein>
<reference evidence="2 3" key="1">
    <citation type="submission" date="2016-05" db="EMBL/GenBank/DDBJ databases">
        <title>Comparative genomics of biotechnologically important yeasts.</title>
        <authorList>
            <consortium name="DOE Joint Genome Institute"/>
            <person name="Riley R."/>
            <person name="Haridas S."/>
            <person name="Wolfe K.H."/>
            <person name="Lopes M.R."/>
            <person name="Hittinger C.T."/>
            <person name="Goker M."/>
            <person name="Salamov A."/>
            <person name="Wisecaver J."/>
            <person name="Long T.M."/>
            <person name="Aerts A.L."/>
            <person name="Barry K."/>
            <person name="Choi C."/>
            <person name="Clum A."/>
            <person name="Coughlan A.Y."/>
            <person name="Deshpande S."/>
            <person name="Douglass A.P."/>
            <person name="Hanson S.J."/>
            <person name="Klenk H.-P."/>
            <person name="LaButti K."/>
            <person name="Lapidus A."/>
            <person name="Lindquist E."/>
            <person name="Lipzen A."/>
            <person name="Meier-kolthoff J.P."/>
            <person name="Ohm R.A."/>
            <person name="Otillar R.P."/>
            <person name="Pangilinan J."/>
            <person name="Peng Y."/>
            <person name="Rokas A."/>
            <person name="Rosa C.A."/>
            <person name="Scheuner C."/>
            <person name="Sibirny A.A."/>
            <person name="Slot J.C."/>
            <person name="Stielow J.B."/>
            <person name="Sun H."/>
            <person name="Kurtzman C.P."/>
            <person name="Blackwell M."/>
            <person name="Grigoriev I.V."/>
            <person name="Jeffries T.W."/>
        </authorList>
    </citation>
    <scope>NUCLEOTIDE SEQUENCE [LARGE SCALE GENOMIC DNA]</scope>
    <source>
        <strain evidence="2 3">NRRL YB-4993</strain>
    </source>
</reference>
<dbReference type="AlphaFoldDB" id="A0A1A0H720"/>
<dbReference type="RefSeq" id="XP_018710356.1">
    <property type="nucleotide sequence ID" value="XM_018857821.1"/>
</dbReference>
<feature type="compositionally biased region" description="Polar residues" evidence="1">
    <location>
        <begin position="65"/>
        <end position="80"/>
    </location>
</feature>
<name>A0A1A0H720_9ASCO</name>
<keyword evidence="3" id="KW-1185">Reference proteome</keyword>
<feature type="compositionally biased region" description="Basic and acidic residues" evidence="1">
    <location>
        <begin position="243"/>
        <end position="255"/>
    </location>
</feature>
<feature type="compositionally biased region" description="Polar residues" evidence="1">
    <location>
        <begin position="14"/>
        <end position="34"/>
    </location>
</feature>
<evidence type="ECO:0000256" key="1">
    <source>
        <dbReference type="SAM" id="MobiDB-lite"/>
    </source>
</evidence>
<accession>A0A1A0H720</accession>
<evidence type="ECO:0000313" key="2">
    <source>
        <dbReference type="EMBL" id="OBA19831.1"/>
    </source>
</evidence>
<comment type="caution">
    <text evidence="2">The sequence shown here is derived from an EMBL/GenBank/DDBJ whole genome shotgun (WGS) entry which is preliminary data.</text>
</comment>
<dbReference type="OrthoDB" id="4078061at2759"/>
<proteinExistence type="predicted"/>
<feature type="region of interest" description="Disordered" evidence="1">
    <location>
        <begin position="215"/>
        <end position="255"/>
    </location>
</feature>
<organism evidence="2 3">
    <name type="scientific">Metschnikowia bicuspidata var. bicuspidata NRRL YB-4993</name>
    <dbReference type="NCBI Taxonomy" id="869754"/>
    <lineage>
        <taxon>Eukaryota</taxon>
        <taxon>Fungi</taxon>
        <taxon>Dikarya</taxon>
        <taxon>Ascomycota</taxon>
        <taxon>Saccharomycotina</taxon>
        <taxon>Pichiomycetes</taxon>
        <taxon>Metschnikowiaceae</taxon>
        <taxon>Metschnikowia</taxon>
    </lineage>
</organism>
<dbReference type="GeneID" id="30030797"/>
<sequence>MGNKASKPARKLTGSLSNAGKINNPSSLRIQLPSQELKDRFENSGAELAQANEKMAKSNHHTSNDPDSNVERGTQGSATVANGPEGKDGMDPQADQNYINFINNLGRQIHSHSEGNKGEKVNVRALKQLLNRKNLHKKGQDEVQAQLESTSTTRSMVHPRTLTAIIYALHDPRVSHDNVMKDYQLSPEFLNNMDRFKVAENMVVIEDDIKEDEIGPKFGQPVSRAASDPSLMNENGAVGESVNSDRMKKLRSRLE</sequence>